<proteinExistence type="inferred from homology"/>
<sequence>MVHFSLGVGDVVVMVLLFGLTIAKSIWVSWHANRADKDGVVQSDSFFLAGRSMPWWAVGLSIFASNIGTEHFVGQAGAAAEGGVSVAMYEWSAGLLIFFLGFGLAPMYLGLDLTTTPQWFERRFNTECRILLAAVSIVAYVVTKIAASLFAGALLFDVMLGISMWTSVPVILMITALYAASGGLKAVMYTDVGQASIFILGGVVGTIFAFSQIGGLFGLLETFEKNELGSLTKTIRSPADAQYPWTGMLVGQPLCSFWYWCVDQTMVQRVLSAKGVPHARKGCLLAGYLKILPPILMVFPGMIARAFYEECQRTDGDLYGNWCHTKLDDGNESSKAYPYLIAKTFPDGLRGLLVVSMVLAMMSSLDSVFNCVSTIFTHDIFLRFLQPGASARRQICVGRLVTCVTACCGLAWLPFIAASAKGLYLTTQNAQTHMSPCLVAVFLVGLFWPRANGKGALAGMLVGFATGLTRFILNFMAGDQCEPWSALHARSITCMNFNHMGLLLFVLTALVTVLVSLLTKAPEANLDGTTWWSRPSSQGASRCEVILGGALLTVLFGLILSFGSETLSGAVLAPLGMSVVIAVFSSVLSLRLCYDTARRKASESAFTGLQGELPAQEANPSWSKDKVGQA</sequence>
<feature type="transmembrane region" description="Helical" evidence="7">
    <location>
        <begin position="497"/>
        <end position="518"/>
    </location>
</feature>
<keyword evidence="5 7" id="KW-0472">Membrane</keyword>
<evidence type="ECO:0000256" key="1">
    <source>
        <dbReference type="ARBA" id="ARBA00004141"/>
    </source>
</evidence>
<feature type="transmembrane region" description="Helical" evidence="7">
    <location>
        <begin position="539"/>
        <end position="560"/>
    </location>
</feature>
<dbReference type="GO" id="GO:0005412">
    <property type="term" value="F:D-glucose:sodium symporter activity"/>
    <property type="evidence" value="ECO:0007669"/>
    <property type="project" value="TreeGrafter"/>
</dbReference>
<protein>
    <submittedName>
        <fullName evidence="9">Sodium/glucose cotransporter 1 (Na(+)/glucose cotransporter 1) (High affinity sodium-glucose cotransporter) (Solute carrier family 5 member 1)</fullName>
    </submittedName>
</protein>
<keyword evidence="4 7" id="KW-1133">Transmembrane helix</keyword>
<dbReference type="OrthoDB" id="439003at2759"/>
<comment type="subcellular location">
    <subcellularLocation>
        <location evidence="1">Membrane</location>
        <topology evidence="1">Multi-pass membrane protein</topology>
    </subcellularLocation>
</comment>
<comment type="caution">
    <text evidence="8">The sequence shown here is derived from an EMBL/GenBank/DDBJ whole genome shotgun (WGS) entry which is preliminary data.</text>
</comment>
<dbReference type="GO" id="GO:0005886">
    <property type="term" value="C:plasma membrane"/>
    <property type="evidence" value="ECO:0007669"/>
    <property type="project" value="TreeGrafter"/>
</dbReference>
<evidence type="ECO:0000256" key="2">
    <source>
        <dbReference type="ARBA" id="ARBA00006434"/>
    </source>
</evidence>
<dbReference type="AlphaFoldDB" id="A0A9P1D1B6"/>
<evidence type="ECO:0000256" key="4">
    <source>
        <dbReference type="ARBA" id="ARBA00022989"/>
    </source>
</evidence>
<evidence type="ECO:0000256" key="5">
    <source>
        <dbReference type="ARBA" id="ARBA00023136"/>
    </source>
</evidence>
<evidence type="ECO:0000256" key="7">
    <source>
        <dbReference type="SAM" id="Phobius"/>
    </source>
</evidence>
<dbReference type="InterPro" id="IPR018212">
    <property type="entry name" value="Na/solute_symporter_CS"/>
</dbReference>
<evidence type="ECO:0000313" key="10">
    <source>
        <dbReference type="Proteomes" id="UP001152797"/>
    </source>
</evidence>
<dbReference type="PANTHER" id="PTHR11819">
    <property type="entry name" value="SOLUTE CARRIER FAMILY 5"/>
    <property type="match status" value="1"/>
</dbReference>
<feature type="transmembrane region" description="Helical" evidence="7">
    <location>
        <begin position="430"/>
        <end position="448"/>
    </location>
</feature>
<dbReference type="EMBL" id="CAMXCT030002735">
    <property type="protein sequence ID" value="CAL4787418.1"/>
    <property type="molecule type" value="Genomic_DNA"/>
</dbReference>
<dbReference type="EMBL" id="CAMXCT020002735">
    <property type="protein sequence ID" value="CAL1153481.1"/>
    <property type="molecule type" value="Genomic_DNA"/>
</dbReference>
<dbReference type="InterPro" id="IPR001734">
    <property type="entry name" value="Na/solute_symporter"/>
</dbReference>
<comment type="similarity">
    <text evidence="2 6">Belongs to the sodium:solute symporter (SSF) (TC 2.A.21) family.</text>
</comment>
<feature type="transmembrane region" description="Helical" evidence="7">
    <location>
        <begin position="196"/>
        <end position="223"/>
    </location>
</feature>
<feature type="transmembrane region" description="Helical" evidence="7">
    <location>
        <begin position="130"/>
        <end position="156"/>
    </location>
</feature>
<evidence type="ECO:0000313" key="8">
    <source>
        <dbReference type="EMBL" id="CAI4000106.1"/>
    </source>
</evidence>
<feature type="transmembrane region" description="Helical" evidence="7">
    <location>
        <begin position="48"/>
        <end position="68"/>
    </location>
</feature>
<dbReference type="PROSITE" id="PS00457">
    <property type="entry name" value="NA_SOLUT_SYMP_2"/>
    <property type="match status" value="1"/>
</dbReference>
<accession>A0A9P1D1B6</accession>
<dbReference type="Gene3D" id="1.20.1730.10">
    <property type="entry name" value="Sodium/glucose cotransporter"/>
    <property type="match status" value="1"/>
</dbReference>
<reference evidence="8" key="1">
    <citation type="submission" date="2022-10" db="EMBL/GenBank/DDBJ databases">
        <authorList>
            <person name="Chen Y."/>
            <person name="Dougan E. K."/>
            <person name="Chan C."/>
            <person name="Rhodes N."/>
            <person name="Thang M."/>
        </authorList>
    </citation>
    <scope>NUCLEOTIDE SEQUENCE</scope>
</reference>
<feature type="transmembrane region" description="Helical" evidence="7">
    <location>
        <begin position="162"/>
        <end position="184"/>
    </location>
</feature>
<dbReference type="Pfam" id="PF00474">
    <property type="entry name" value="SSF"/>
    <property type="match status" value="1"/>
</dbReference>
<feature type="transmembrane region" description="Helical" evidence="7">
    <location>
        <begin position="283"/>
        <end position="308"/>
    </location>
</feature>
<evidence type="ECO:0000256" key="6">
    <source>
        <dbReference type="RuleBase" id="RU362091"/>
    </source>
</evidence>
<gene>
    <name evidence="8" type="ORF">C1SCF055_LOCUS26252</name>
</gene>
<feature type="transmembrane region" description="Helical" evidence="7">
    <location>
        <begin position="6"/>
        <end position="27"/>
    </location>
</feature>
<dbReference type="Proteomes" id="UP001152797">
    <property type="component" value="Unassembled WGS sequence"/>
</dbReference>
<dbReference type="PANTHER" id="PTHR11819:SF195">
    <property type="entry name" value="SODIUM_GLUCOSE COTRANSPORTER 4"/>
    <property type="match status" value="1"/>
</dbReference>
<keyword evidence="10" id="KW-1185">Reference proteome</keyword>
<keyword evidence="3 7" id="KW-0812">Transmembrane</keyword>
<dbReference type="NCBIfam" id="TIGR00813">
    <property type="entry name" value="sss"/>
    <property type="match status" value="1"/>
</dbReference>
<dbReference type="EMBL" id="CAMXCT010002735">
    <property type="protein sequence ID" value="CAI4000106.1"/>
    <property type="molecule type" value="Genomic_DNA"/>
</dbReference>
<organism evidence="8">
    <name type="scientific">Cladocopium goreaui</name>
    <dbReference type="NCBI Taxonomy" id="2562237"/>
    <lineage>
        <taxon>Eukaryota</taxon>
        <taxon>Sar</taxon>
        <taxon>Alveolata</taxon>
        <taxon>Dinophyceae</taxon>
        <taxon>Suessiales</taxon>
        <taxon>Symbiodiniaceae</taxon>
        <taxon>Cladocopium</taxon>
    </lineage>
</organism>
<feature type="transmembrane region" description="Helical" evidence="7">
    <location>
        <begin position="572"/>
        <end position="594"/>
    </location>
</feature>
<evidence type="ECO:0000256" key="3">
    <source>
        <dbReference type="ARBA" id="ARBA00022692"/>
    </source>
</evidence>
<feature type="transmembrane region" description="Helical" evidence="7">
    <location>
        <begin position="352"/>
        <end position="376"/>
    </location>
</feature>
<feature type="transmembrane region" description="Helical" evidence="7">
    <location>
        <begin position="243"/>
        <end position="262"/>
    </location>
</feature>
<feature type="transmembrane region" description="Helical" evidence="7">
    <location>
        <begin position="455"/>
        <end position="477"/>
    </location>
</feature>
<reference evidence="9 10" key="2">
    <citation type="submission" date="2024-05" db="EMBL/GenBank/DDBJ databases">
        <authorList>
            <person name="Chen Y."/>
            <person name="Shah S."/>
            <person name="Dougan E. K."/>
            <person name="Thang M."/>
            <person name="Chan C."/>
        </authorList>
    </citation>
    <scope>NUCLEOTIDE SEQUENCE [LARGE SCALE GENOMIC DNA]</scope>
</reference>
<dbReference type="PROSITE" id="PS50283">
    <property type="entry name" value="NA_SOLUT_SYMP_3"/>
    <property type="match status" value="1"/>
</dbReference>
<evidence type="ECO:0000313" key="9">
    <source>
        <dbReference type="EMBL" id="CAL4787418.1"/>
    </source>
</evidence>
<name>A0A9P1D1B6_9DINO</name>
<feature type="transmembrane region" description="Helical" evidence="7">
    <location>
        <begin position="88"/>
        <end position="109"/>
    </location>
</feature>
<feature type="transmembrane region" description="Helical" evidence="7">
    <location>
        <begin position="397"/>
        <end position="418"/>
    </location>
</feature>
<dbReference type="InterPro" id="IPR038377">
    <property type="entry name" value="Na/Glc_symporter_sf"/>
</dbReference>